<comment type="caution">
    <text evidence="2">The sequence shown here is derived from an EMBL/GenBank/DDBJ whole genome shotgun (WGS) entry which is preliminary data.</text>
</comment>
<feature type="region of interest" description="Disordered" evidence="1">
    <location>
        <begin position="1"/>
        <end position="35"/>
    </location>
</feature>
<dbReference type="EMBL" id="JAQGDS010000006">
    <property type="protein sequence ID" value="KAJ6259517.1"/>
    <property type="molecule type" value="Genomic_DNA"/>
</dbReference>
<evidence type="ECO:0000256" key="1">
    <source>
        <dbReference type="SAM" id="MobiDB-lite"/>
    </source>
</evidence>
<evidence type="ECO:0000313" key="3">
    <source>
        <dbReference type="Proteomes" id="UP001221413"/>
    </source>
</evidence>
<protein>
    <submittedName>
        <fullName evidence="2">Uncharacterized protein</fullName>
    </submittedName>
</protein>
<gene>
    <name evidence="2" type="ORF">Dda_5154</name>
</gene>
<proteinExistence type="predicted"/>
<accession>A0AAD6IWA1</accession>
<evidence type="ECO:0000313" key="2">
    <source>
        <dbReference type="EMBL" id="KAJ6259517.1"/>
    </source>
</evidence>
<keyword evidence="3" id="KW-1185">Reference proteome</keyword>
<organism evidence="2 3">
    <name type="scientific">Drechslerella dactyloides</name>
    <name type="common">Nematode-trapping fungus</name>
    <name type="synonym">Arthrobotrys dactyloides</name>
    <dbReference type="NCBI Taxonomy" id="74499"/>
    <lineage>
        <taxon>Eukaryota</taxon>
        <taxon>Fungi</taxon>
        <taxon>Dikarya</taxon>
        <taxon>Ascomycota</taxon>
        <taxon>Pezizomycotina</taxon>
        <taxon>Orbiliomycetes</taxon>
        <taxon>Orbiliales</taxon>
        <taxon>Orbiliaceae</taxon>
        <taxon>Drechslerella</taxon>
    </lineage>
</organism>
<reference evidence="2" key="1">
    <citation type="submission" date="2023-01" db="EMBL/GenBank/DDBJ databases">
        <title>The chitinases involved in constricting ring structure development in the nematode-trapping fungus Drechslerella dactyloides.</title>
        <authorList>
            <person name="Wang R."/>
            <person name="Zhang L."/>
            <person name="Tang P."/>
            <person name="Li S."/>
            <person name="Liang L."/>
        </authorList>
    </citation>
    <scope>NUCLEOTIDE SEQUENCE</scope>
    <source>
        <strain evidence="2">YMF1.00031</strain>
    </source>
</reference>
<dbReference type="Proteomes" id="UP001221413">
    <property type="component" value="Unassembled WGS sequence"/>
</dbReference>
<dbReference type="AlphaFoldDB" id="A0AAD6IWA1"/>
<name>A0AAD6IWA1_DREDA</name>
<sequence length="67" mass="7436">MDDLNSNMPKRKAEAPLPKLIPPAPVSQSGEFTPRWRNTAKKSLPLLLRQNAKLWTSSPVNRLGSPS</sequence>